<keyword evidence="3" id="KW-1185">Reference proteome</keyword>
<organism evidence="2 3">
    <name type="scientific">Prorocentrum cordatum</name>
    <dbReference type="NCBI Taxonomy" id="2364126"/>
    <lineage>
        <taxon>Eukaryota</taxon>
        <taxon>Sar</taxon>
        <taxon>Alveolata</taxon>
        <taxon>Dinophyceae</taxon>
        <taxon>Prorocentrales</taxon>
        <taxon>Prorocentraceae</taxon>
        <taxon>Prorocentrum</taxon>
    </lineage>
</organism>
<feature type="non-terminal residue" evidence="2">
    <location>
        <position position="1"/>
    </location>
</feature>
<feature type="compositionally biased region" description="Basic and acidic residues" evidence="1">
    <location>
        <begin position="61"/>
        <end position="72"/>
    </location>
</feature>
<accession>A0ABN9T194</accession>
<sequence length="217" mass="24896">EIKIEELTDQLNALREANRIAEGRVEDLRRALRSEETRHRREKDELMQKLQSLGNDDDDRNGETSELRERLRSTEQEKNVLVNDFEWKELQWKTQIENAKLELEETKRRSVNKAKEHESQIAALEATAKEALEGRPVPQEPLDVRPVPQDSPRAEGQPALALGWLLRCPVRSAGSSSRIEKPAFCQESCWQVVSQISGMVALWCSIGEHVIQHASRE</sequence>
<dbReference type="EMBL" id="CAUYUJ010014216">
    <property type="protein sequence ID" value="CAK0838327.1"/>
    <property type="molecule type" value="Genomic_DNA"/>
</dbReference>
<protein>
    <submittedName>
        <fullName evidence="2">Uncharacterized protein</fullName>
    </submittedName>
</protein>
<reference evidence="2" key="1">
    <citation type="submission" date="2023-10" db="EMBL/GenBank/DDBJ databases">
        <authorList>
            <person name="Chen Y."/>
            <person name="Shah S."/>
            <person name="Dougan E. K."/>
            <person name="Thang M."/>
            <person name="Chan C."/>
        </authorList>
    </citation>
    <scope>NUCLEOTIDE SEQUENCE [LARGE SCALE GENOMIC DNA]</scope>
</reference>
<gene>
    <name evidence="2" type="ORF">PCOR1329_LOCUS34303</name>
</gene>
<evidence type="ECO:0000256" key="1">
    <source>
        <dbReference type="SAM" id="MobiDB-lite"/>
    </source>
</evidence>
<comment type="caution">
    <text evidence="2">The sequence shown here is derived from an EMBL/GenBank/DDBJ whole genome shotgun (WGS) entry which is preliminary data.</text>
</comment>
<dbReference type="Proteomes" id="UP001189429">
    <property type="component" value="Unassembled WGS sequence"/>
</dbReference>
<feature type="compositionally biased region" description="Basic and acidic residues" evidence="1">
    <location>
        <begin position="32"/>
        <end position="47"/>
    </location>
</feature>
<feature type="region of interest" description="Disordered" evidence="1">
    <location>
        <begin position="32"/>
        <end position="72"/>
    </location>
</feature>
<proteinExistence type="predicted"/>
<name>A0ABN9T194_9DINO</name>
<evidence type="ECO:0000313" key="2">
    <source>
        <dbReference type="EMBL" id="CAK0838327.1"/>
    </source>
</evidence>
<evidence type="ECO:0000313" key="3">
    <source>
        <dbReference type="Proteomes" id="UP001189429"/>
    </source>
</evidence>
<feature type="non-terminal residue" evidence="2">
    <location>
        <position position="217"/>
    </location>
</feature>